<dbReference type="EMBL" id="VOSK01000189">
    <property type="protein sequence ID" value="MPR28986.1"/>
    <property type="molecule type" value="Genomic_DNA"/>
</dbReference>
<comment type="caution">
    <text evidence="1">The sequence shown here is derived from an EMBL/GenBank/DDBJ whole genome shotgun (WGS) entry which is preliminary data.</text>
</comment>
<evidence type="ECO:0000313" key="2">
    <source>
        <dbReference type="Proteomes" id="UP000403266"/>
    </source>
</evidence>
<keyword evidence="2" id="KW-1185">Reference proteome</keyword>
<dbReference type="Proteomes" id="UP000403266">
    <property type="component" value="Unassembled WGS sequence"/>
</dbReference>
<name>A0A5N7MY33_9HYPH</name>
<evidence type="ECO:0000313" key="1">
    <source>
        <dbReference type="EMBL" id="MPR28986.1"/>
    </source>
</evidence>
<protein>
    <submittedName>
        <fullName evidence="1">Uncharacterized protein</fullName>
    </submittedName>
</protein>
<organism evidence="1 2">
    <name type="scientific">Microvirga tunisiensis</name>
    <dbReference type="NCBI Taxonomy" id="2108360"/>
    <lineage>
        <taxon>Bacteria</taxon>
        <taxon>Pseudomonadati</taxon>
        <taxon>Pseudomonadota</taxon>
        <taxon>Alphaproteobacteria</taxon>
        <taxon>Hyphomicrobiales</taxon>
        <taxon>Methylobacteriaceae</taxon>
        <taxon>Microvirga</taxon>
    </lineage>
</organism>
<accession>A0A5N7MY33</accession>
<dbReference type="AlphaFoldDB" id="A0A5N7MY33"/>
<dbReference type="RefSeq" id="WP_152715680.1">
    <property type="nucleotide sequence ID" value="NZ_VOSJ01000192.1"/>
</dbReference>
<sequence>MYTTRQDRAADYRRQAEEARSAATMVSLSDAKHQLLEIAHLFEELAEIEEREARKVAPF</sequence>
<gene>
    <name evidence="1" type="ORF">FS320_28670</name>
</gene>
<reference evidence="1 2" key="1">
    <citation type="journal article" date="2019" name="Syst. Appl. Microbiol.">
        <title>Microvirga tunisiensis sp. nov., a root nodule symbiotic bacterium isolated from Lupinus micranthus and L. luteus grown in Northern Tunisia.</title>
        <authorList>
            <person name="Msaddak A."/>
            <person name="Rejili M."/>
            <person name="Duran D."/>
            <person name="Mars M."/>
            <person name="Palacios J.M."/>
            <person name="Ruiz-Argueso T."/>
            <person name="Rey L."/>
            <person name="Imperial J."/>
        </authorList>
    </citation>
    <scope>NUCLEOTIDE SEQUENCE [LARGE SCALE GENOMIC DNA]</scope>
    <source>
        <strain evidence="1 2">Lmie10</strain>
    </source>
</reference>
<proteinExistence type="predicted"/>